<name>A0A381DH91_9BACT</name>
<feature type="chain" id="PRO_5043971819" evidence="2">
    <location>
        <begin position="20"/>
        <end position="186"/>
    </location>
</feature>
<dbReference type="AlphaFoldDB" id="A0A381DH91"/>
<sequence>MKKILHIASLLLLSNIVFAAETYVIEAKGEFGKELQNLIQKYAKDQNVSINTYERSQAPASTGGGISFGVNTNYAYDVNRGEELYKANCFSCHGEKGTKRAMGTSKKLSQISAEEIESSFRAYQVDSDHGGNYRDLMRPVAFKTSNPELGSIIAYLKGPNALQKSGAKNENKDIQTTPTPQGSYLK</sequence>
<dbReference type="STRING" id="32024.GCA_000788295_00134"/>
<feature type="signal peptide" evidence="2">
    <location>
        <begin position="1"/>
        <end position="19"/>
    </location>
</feature>
<dbReference type="SUPFAM" id="SSF46626">
    <property type="entry name" value="Cytochrome c"/>
    <property type="match status" value="1"/>
</dbReference>
<feature type="compositionally biased region" description="Polar residues" evidence="1">
    <location>
        <begin position="174"/>
        <end position="186"/>
    </location>
</feature>
<accession>A0A381DH91</accession>
<dbReference type="RefSeq" id="WP_089182481.1">
    <property type="nucleotide sequence ID" value="NZ_CP043427.1"/>
</dbReference>
<dbReference type="InterPro" id="IPR009056">
    <property type="entry name" value="Cyt_c-like_dom"/>
</dbReference>
<dbReference type="GO" id="GO:0020037">
    <property type="term" value="F:heme binding"/>
    <property type="evidence" value="ECO:0007669"/>
    <property type="project" value="InterPro"/>
</dbReference>
<dbReference type="GeneID" id="93090654"/>
<evidence type="ECO:0000256" key="2">
    <source>
        <dbReference type="SAM" id="SignalP"/>
    </source>
</evidence>
<protein>
    <submittedName>
        <fullName evidence="3">Cytochrome c family protein</fullName>
    </submittedName>
</protein>
<evidence type="ECO:0000256" key="1">
    <source>
        <dbReference type="SAM" id="MobiDB-lite"/>
    </source>
</evidence>
<dbReference type="Gene3D" id="1.10.760.10">
    <property type="entry name" value="Cytochrome c-like domain"/>
    <property type="match status" value="1"/>
</dbReference>
<keyword evidence="2" id="KW-0732">Signal</keyword>
<proteinExistence type="predicted"/>
<gene>
    <name evidence="3" type="primary">cyf_1</name>
    <name evidence="3" type="ORF">NCTC12475_00205</name>
</gene>
<dbReference type="InterPro" id="IPR036909">
    <property type="entry name" value="Cyt_c-like_dom_sf"/>
</dbReference>
<dbReference type="Pfam" id="PF00034">
    <property type="entry name" value="Cytochrom_C"/>
    <property type="match status" value="1"/>
</dbReference>
<dbReference type="GO" id="GO:0009055">
    <property type="term" value="F:electron transfer activity"/>
    <property type="evidence" value="ECO:0007669"/>
    <property type="project" value="InterPro"/>
</dbReference>
<keyword evidence="4" id="KW-1185">Reference proteome</keyword>
<evidence type="ECO:0000313" key="3">
    <source>
        <dbReference type="EMBL" id="SUX09802.1"/>
    </source>
</evidence>
<feature type="region of interest" description="Disordered" evidence="1">
    <location>
        <begin position="163"/>
        <end position="186"/>
    </location>
</feature>
<dbReference type="OrthoDB" id="5373067at2"/>
<dbReference type="Proteomes" id="UP000254920">
    <property type="component" value="Unassembled WGS sequence"/>
</dbReference>
<dbReference type="PROSITE" id="PS51007">
    <property type="entry name" value="CYTC"/>
    <property type="match status" value="1"/>
</dbReference>
<evidence type="ECO:0000313" key="4">
    <source>
        <dbReference type="Proteomes" id="UP000254920"/>
    </source>
</evidence>
<organism evidence="3 4">
    <name type="scientific">Campylobacter sputorum subsp. sputorum</name>
    <dbReference type="NCBI Taxonomy" id="32024"/>
    <lineage>
        <taxon>Bacteria</taxon>
        <taxon>Pseudomonadati</taxon>
        <taxon>Campylobacterota</taxon>
        <taxon>Epsilonproteobacteria</taxon>
        <taxon>Campylobacterales</taxon>
        <taxon>Campylobacteraceae</taxon>
        <taxon>Campylobacter</taxon>
    </lineage>
</organism>
<reference evidence="3 4" key="1">
    <citation type="submission" date="2018-06" db="EMBL/GenBank/DDBJ databases">
        <authorList>
            <consortium name="Pathogen Informatics"/>
            <person name="Doyle S."/>
        </authorList>
    </citation>
    <scope>NUCLEOTIDE SEQUENCE [LARGE SCALE GENOMIC DNA]</scope>
    <source>
        <strain evidence="3 4">NCTC12475</strain>
    </source>
</reference>
<dbReference type="EMBL" id="UFVD01000001">
    <property type="protein sequence ID" value="SUX09802.1"/>
    <property type="molecule type" value="Genomic_DNA"/>
</dbReference>